<dbReference type="Gene3D" id="3.40.50.1240">
    <property type="entry name" value="Phosphoglycerate mutase-like"/>
    <property type="match status" value="1"/>
</dbReference>
<dbReference type="GO" id="GO:0005829">
    <property type="term" value="C:cytosol"/>
    <property type="evidence" value="ECO:0007669"/>
    <property type="project" value="TreeGrafter"/>
</dbReference>
<name>A0A401FJL9_9LACO</name>
<accession>A0A401FJL9</accession>
<dbReference type="EMBL" id="BEXA01000001">
    <property type="protein sequence ID" value="GAY72486.1"/>
    <property type="molecule type" value="Genomic_DNA"/>
</dbReference>
<feature type="site" description="Transition state stabilizer" evidence="4">
    <location>
        <position position="169"/>
    </location>
</feature>
<feature type="active site" description="Proton donor/acceptor" evidence="2">
    <location>
        <position position="85"/>
    </location>
</feature>
<feature type="binding site" evidence="3">
    <location>
        <position position="58"/>
    </location>
    <ligand>
        <name>substrate</name>
    </ligand>
</feature>
<dbReference type="InterPro" id="IPR029033">
    <property type="entry name" value="His_PPase_superfam"/>
</dbReference>
<dbReference type="PROSITE" id="PS00175">
    <property type="entry name" value="PG_MUTASE"/>
    <property type="match status" value="1"/>
</dbReference>
<dbReference type="SUPFAM" id="SSF53254">
    <property type="entry name" value="Phosphoglycerate mutase-like"/>
    <property type="match status" value="1"/>
</dbReference>
<dbReference type="InterPro" id="IPR001345">
    <property type="entry name" value="PG/BPGM_mutase_AS"/>
</dbReference>
<organism evidence="5 6">
    <name type="scientific">Lentilactobacillus kosonis</name>
    <dbReference type="NCBI Taxonomy" id="2810561"/>
    <lineage>
        <taxon>Bacteria</taxon>
        <taxon>Bacillati</taxon>
        <taxon>Bacillota</taxon>
        <taxon>Bacilli</taxon>
        <taxon>Lactobacillales</taxon>
        <taxon>Lactobacillaceae</taxon>
        <taxon>Lentilactobacillus</taxon>
    </lineage>
</organism>
<dbReference type="GO" id="GO:0045820">
    <property type="term" value="P:negative regulation of glycolytic process"/>
    <property type="evidence" value="ECO:0007669"/>
    <property type="project" value="TreeGrafter"/>
</dbReference>
<dbReference type="RefSeq" id="WP_125007856.1">
    <property type="nucleotide sequence ID" value="NZ_BEXA01000001.1"/>
</dbReference>
<dbReference type="STRING" id="1138822.PL11_004145"/>
<gene>
    <name evidence="5" type="ORF">NBRC111893_632</name>
</gene>
<dbReference type="CDD" id="cd07067">
    <property type="entry name" value="HP_PGM_like"/>
    <property type="match status" value="1"/>
</dbReference>
<dbReference type="InterPro" id="IPR013078">
    <property type="entry name" value="His_Pase_superF_clade-1"/>
</dbReference>
<dbReference type="GO" id="GO:0004331">
    <property type="term" value="F:fructose-2,6-bisphosphate 2-phosphatase activity"/>
    <property type="evidence" value="ECO:0007669"/>
    <property type="project" value="TreeGrafter"/>
</dbReference>
<dbReference type="OrthoDB" id="4131070at2"/>
<dbReference type="GO" id="GO:0043456">
    <property type="term" value="P:regulation of pentose-phosphate shunt"/>
    <property type="evidence" value="ECO:0007669"/>
    <property type="project" value="TreeGrafter"/>
</dbReference>
<reference evidence="5 6" key="1">
    <citation type="submission" date="2017-11" db="EMBL/GenBank/DDBJ databases">
        <title>Draft Genome Sequence of Lactobacillus curieae NBRC 111893 isolated from Koso, a Japanese sugar-Vegetable Fermented Beverage.</title>
        <authorList>
            <person name="Chiou T.Y."/>
            <person name="Oshima K."/>
            <person name="Suda W."/>
            <person name="Hattori M."/>
            <person name="Takahashi T."/>
        </authorList>
    </citation>
    <scope>NUCLEOTIDE SEQUENCE [LARGE SCALE GENOMIC DNA]</scope>
    <source>
        <strain evidence="5 6">NBRC111893</strain>
    </source>
</reference>
<evidence type="ECO:0000256" key="4">
    <source>
        <dbReference type="PIRSR" id="PIRSR613078-3"/>
    </source>
</evidence>
<proteinExistence type="predicted"/>
<keyword evidence="6" id="KW-1185">Reference proteome</keyword>
<evidence type="ECO:0000256" key="1">
    <source>
        <dbReference type="ARBA" id="ARBA00022801"/>
    </source>
</evidence>
<dbReference type="Pfam" id="PF00300">
    <property type="entry name" value="His_Phos_1"/>
    <property type="match status" value="1"/>
</dbReference>
<comment type="caution">
    <text evidence="5">The sequence shown here is derived from an EMBL/GenBank/DDBJ whole genome shotgun (WGS) entry which is preliminary data.</text>
</comment>
<dbReference type="InterPro" id="IPR051695">
    <property type="entry name" value="Phosphoglycerate_Mutase"/>
</dbReference>
<dbReference type="AlphaFoldDB" id="A0A401FJL9"/>
<dbReference type="SMART" id="SM00855">
    <property type="entry name" value="PGAM"/>
    <property type="match status" value="1"/>
</dbReference>
<feature type="active site" description="Tele-phosphohistidine intermediate" evidence="2">
    <location>
        <position position="9"/>
    </location>
</feature>
<evidence type="ECO:0000313" key="5">
    <source>
        <dbReference type="EMBL" id="GAY72486.1"/>
    </source>
</evidence>
<sequence>MKTVYLVRHGQTILNHFRRMQGWVDSPLTETGEQQAIKTGKMLSQVHFDIAISSDLGRTIATRDLILAENQVSKVTPSVNKNFREVYFGSFEGIDSVLTWNQIGGPHGSFDQNVLIEKYGLLAVRDFMNDADPFKEAETGEQLKTRIKTAFSELQNQLQDGETALVVSHGTFIRNVAGIYSKPGSFIDQPENGSFAILDVTDQPIIKKYNQTEI</sequence>
<dbReference type="Proteomes" id="UP000286974">
    <property type="component" value="Unassembled WGS sequence"/>
</dbReference>
<dbReference type="PANTHER" id="PTHR46517:SF1">
    <property type="entry name" value="FRUCTOSE-2,6-BISPHOSPHATASE TIGAR"/>
    <property type="match status" value="1"/>
</dbReference>
<dbReference type="PANTHER" id="PTHR46517">
    <property type="entry name" value="FRUCTOSE-2,6-BISPHOSPHATASE TIGAR"/>
    <property type="match status" value="1"/>
</dbReference>
<evidence type="ECO:0000313" key="6">
    <source>
        <dbReference type="Proteomes" id="UP000286974"/>
    </source>
</evidence>
<protein>
    <submittedName>
        <fullName evidence="5">Phosphoglycerate mutase family</fullName>
    </submittedName>
</protein>
<keyword evidence="1" id="KW-0378">Hydrolase</keyword>
<evidence type="ECO:0000256" key="2">
    <source>
        <dbReference type="PIRSR" id="PIRSR613078-1"/>
    </source>
</evidence>
<evidence type="ECO:0000256" key="3">
    <source>
        <dbReference type="PIRSR" id="PIRSR613078-2"/>
    </source>
</evidence>
<feature type="binding site" evidence="3">
    <location>
        <begin position="8"/>
        <end position="15"/>
    </location>
    <ligand>
        <name>substrate</name>
    </ligand>
</feature>